<comment type="caution">
    <text evidence="1">The sequence shown here is derived from an EMBL/GenBank/DDBJ whole genome shotgun (WGS) entry which is preliminary data.</text>
</comment>
<name>A0ABW7MNS3_9FLAO</name>
<evidence type="ECO:0000313" key="2">
    <source>
        <dbReference type="Proteomes" id="UP001610104"/>
    </source>
</evidence>
<protein>
    <submittedName>
        <fullName evidence="1">Uncharacterized protein</fullName>
    </submittedName>
</protein>
<dbReference type="RefSeq" id="WP_395437724.1">
    <property type="nucleotide sequence ID" value="NZ_JBAWKC010000002.1"/>
</dbReference>
<accession>A0ABW7MNS3</accession>
<sequence>MKKICLILLLWFYVIPGNLLYAQQTIGETTILFSNQEPLFIKLRMSVKDVKKNTNDSTFLESILYYKNEVGLYDSLKIDLRARGNNRRDNCYYAPLKLKLSKSATKGTLFEGNKKLKLVLPCLIESHNNDYVIKELMAYQLYEIVTPVHYKTRLVNIEFIEEKGKRTITKDLKGVLIEDIDNVAKRLHGNEIKRRILPLQQDDLASIRNSFFQYLIANTDFSTTYLHNGKLLFVDKKIIPLPYDFDMSGLVDASYSVVSNIQNVTLDITDVKERVYKGYKRDALLFEQVRKEFINNKSKMFEVIDHLEKHFEDSNQFIIAKRFVTEFFDIIENDKSFKKKILDKARED</sequence>
<reference evidence="1 2" key="1">
    <citation type="submission" date="2024-02" db="EMBL/GenBank/DDBJ databases">
        <title>A Gaetbulibacter species isolated from tidal flats and genomic insights of their niches.</title>
        <authorList>
            <person name="Ye Y."/>
        </authorList>
    </citation>
    <scope>NUCLEOTIDE SEQUENCE [LARGE SCALE GENOMIC DNA]</scope>
    <source>
        <strain evidence="1 2">KEM-8</strain>
    </source>
</reference>
<keyword evidence="2" id="KW-1185">Reference proteome</keyword>
<organism evidence="1 2">
    <name type="scientific">Gaetbulibacter aquiaggeris</name>
    <dbReference type="NCBI Taxonomy" id="1735373"/>
    <lineage>
        <taxon>Bacteria</taxon>
        <taxon>Pseudomonadati</taxon>
        <taxon>Bacteroidota</taxon>
        <taxon>Flavobacteriia</taxon>
        <taxon>Flavobacteriales</taxon>
        <taxon>Flavobacteriaceae</taxon>
        <taxon>Gaetbulibacter</taxon>
    </lineage>
</organism>
<dbReference type="Proteomes" id="UP001610104">
    <property type="component" value="Unassembled WGS sequence"/>
</dbReference>
<proteinExistence type="predicted"/>
<dbReference type="EMBL" id="JBAWKC010000002">
    <property type="protein sequence ID" value="MFH6768471.1"/>
    <property type="molecule type" value="Genomic_DNA"/>
</dbReference>
<evidence type="ECO:0000313" key="1">
    <source>
        <dbReference type="EMBL" id="MFH6768471.1"/>
    </source>
</evidence>
<gene>
    <name evidence="1" type="ORF">V8G56_06975</name>
</gene>